<evidence type="ECO:0000256" key="1">
    <source>
        <dbReference type="SAM" id="Phobius"/>
    </source>
</evidence>
<reference evidence="3 4" key="1">
    <citation type="submission" date="2021-06" db="EMBL/GenBank/DDBJ databases">
        <authorList>
            <person name="Palmer J.M."/>
        </authorList>
    </citation>
    <scope>NUCLEOTIDE SEQUENCE [LARGE SCALE GENOMIC DNA]</scope>
    <source>
        <strain evidence="3 4">CL_MEX2019</strain>
        <tissue evidence="3">Muscle</tissue>
    </source>
</reference>
<dbReference type="EMBL" id="JAHUTJ010052225">
    <property type="protein sequence ID" value="MED6285101.1"/>
    <property type="molecule type" value="Genomic_DNA"/>
</dbReference>
<keyword evidence="1" id="KW-0812">Transmembrane</keyword>
<accession>A0ABU7EDK9</accession>
<organism evidence="3 4">
    <name type="scientific">Characodon lateralis</name>
    <dbReference type="NCBI Taxonomy" id="208331"/>
    <lineage>
        <taxon>Eukaryota</taxon>
        <taxon>Metazoa</taxon>
        <taxon>Chordata</taxon>
        <taxon>Craniata</taxon>
        <taxon>Vertebrata</taxon>
        <taxon>Euteleostomi</taxon>
        <taxon>Actinopterygii</taxon>
        <taxon>Neopterygii</taxon>
        <taxon>Teleostei</taxon>
        <taxon>Neoteleostei</taxon>
        <taxon>Acanthomorphata</taxon>
        <taxon>Ovalentaria</taxon>
        <taxon>Atherinomorphae</taxon>
        <taxon>Cyprinodontiformes</taxon>
        <taxon>Goodeidae</taxon>
        <taxon>Characodon</taxon>
    </lineage>
</organism>
<evidence type="ECO:0000313" key="4">
    <source>
        <dbReference type="Proteomes" id="UP001352852"/>
    </source>
</evidence>
<evidence type="ECO:0000259" key="2">
    <source>
        <dbReference type="Pfam" id="PF19333"/>
    </source>
</evidence>
<comment type="caution">
    <text evidence="3">The sequence shown here is derived from an EMBL/GenBank/DDBJ whole genome shotgun (WGS) entry which is preliminary data.</text>
</comment>
<keyword evidence="1" id="KW-1133">Transmembrane helix</keyword>
<protein>
    <recommendedName>
        <fullName evidence="2">Failed axon connections homolog N-terminal domain-containing protein</fullName>
    </recommendedName>
</protein>
<proteinExistence type="predicted"/>
<keyword evidence="4" id="KW-1185">Reference proteome</keyword>
<feature type="domain" description="Failed axon connections homolog N-terminal" evidence="2">
    <location>
        <begin position="12"/>
        <end position="54"/>
    </location>
</feature>
<sequence>MNVLLHFRGCSRDYGGIMSALGSESWWKKTLYITGGALLAAAAYLLHELLAISHRSVRREWLLACQPAWPAAE</sequence>
<dbReference type="Proteomes" id="UP001352852">
    <property type="component" value="Unassembled WGS sequence"/>
</dbReference>
<dbReference type="Pfam" id="PF19333">
    <property type="entry name" value="FAXC_N"/>
    <property type="match status" value="1"/>
</dbReference>
<keyword evidence="1" id="KW-0472">Membrane</keyword>
<evidence type="ECO:0000313" key="3">
    <source>
        <dbReference type="EMBL" id="MED6285101.1"/>
    </source>
</evidence>
<gene>
    <name evidence="3" type="ORF">CHARACLAT_025853</name>
</gene>
<name>A0ABU7EDK9_9TELE</name>
<dbReference type="InterPro" id="IPR045796">
    <property type="entry name" value="FAXC_N"/>
</dbReference>
<feature type="transmembrane region" description="Helical" evidence="1">
    <location>
        <begin position="31"/>
        <end position="52"/>
    </location>
</feature>